<feature type="domain" description="DH" evidence="5">
    <location>
        <begin position="247"/>
        <end position="444"/>
    </location>
</feature>
<dbReference type="SUPFAM" id="SSF48065">
    <property type="entry name" value="DBL homology domain (DH-domain)"/>
    <property type="match status" value="2"/>
</dbReference>
<gene>
    <name evidence="7" type="ORF">AMATHDRAFT_145543</name>
</gene>
<dbReference type="PROSITE" id="PS50010">
    <property type="entry name" value="DH_2"/>
    <property type="match status" value="2"/>
</dbReference>
<protein>
    <recommendedName>
        <fullName evidence="9">DH domain-containing protein</fullName>
    </recommendedName>
</protein>
<dbReference type="InterPro" id="IPR011993">
    <property type="entry name" value="PH-like_dom_sf"/>
</dbReference>
<evidence type="ECO:0000259" key="5">
    <source>
        <dbReference type="PROSITE" id="PS50010"/>
    </source>
</evidence>
<dbReference type="SMART" id="SM00325">
    <property type="entry name" value="RhoGEF"/>
    <property type="match status" value="2"/>
</dbReference>
<dbReference type="CDD" id="cd00160">
    <property type="entry name" value="RhoGEF"/>
    <property type="match status" value="2"/>
</dbReference>
<evidence type="ECO:0000256" key="3">
    <source>
        <dbReference type="SAM" id="MobiDB-lite"/>
    </source>
</evidence>
<reference evidence="7 8" key="1">
    <citation type="submission" date="2014-02" db="EMBL/GenBank/DDBJ databases">
        <title>Transposable element dynamics among asymbiotic and ectomycorrhizal Amanita fungi.</title>
        <authorList>
            <consortium name="DOE Joint Genome Institute"/>
            <person name="Hess J."/>
            <person name="Skrede I."/>
            <person name="Wolfe B."/>
            <person name="LaButti K."/>
            <person name="Ohm R.A."/>
            <person name="Grigoriev I.V."/>
            <person name="Pringle A."/>
        </authorList>
    </citation>
    <scope>NUCLEOTIDE SEQUENCE [LARGE SCALE GENOMIC DNA]</scope>
    <source>
        <strain evidence="7 8">SKay4041</strain>
    </source>
</reference>
<dbReference type="GO" id="GO:0035556">
    <property type="term" value="P:intracellular signal transduction"/>
    <property type="evidence" value="ECO:0007669"/>
    <property type="project" value="InterPro"/>
</dbReference>
<dbReference type="EMBL" id="KZ302007">
    <property type="protein sequence ID" value="PFH50303.1"/>
    <property type="molecule type" value="Genomic_DNA"/>
</dbReference>
<evidence type="ECO:0008006" key="9">
    <source>
        <dbReference type="Google" id="ProtNLM"/>
    </source>
</evidence>
<dbReference type="GO" id="GO:0005085">
    <property type="term" value="F:guanyl-nucleotide exchange factor activity"/>
    <property type="evidence" value="ECO:0007669"/>
    <property type="project" value="UniProtKB-KW"/>
</dbReference>
<feature type="region of interest" description="Disordered" evidence="3">
    <location>
        <begin position="1259"/>
        <end position="1278"/>
    </location>
</feature>
<feature type="domain" description="DH" evidence="5">
    <location>
        <begin position="478"/>
        <end position="669"/>
    </location>
</feature>
<accession>A0A2A9NRK5</accession>
<dbReference type="PROSITE" id="PS50219">
    <property type="entry name" value="CNH"/>
    <property type="match status" value="1"/>
</dbReference>
<dbReference type="Gene3D" id="2.30.29.30">
    <property type="entry name" value="Pleckstrin-homology domain (PH domain)/Phosphotyrosine-binding domain (PTB)"/>
    <property type="match status" value="1"/>
</dbReference>
<dbReference type="InterPro" id="IPR001849">
    <property type="entry name" value="PH_domain"/>
</dbReference>
<name>A0A2A9NRK5_9AGAR</name>
<dbReference type="PANTHER" id="PTHR46572">
    <property type="entry name" value="RHO1 GDP-GTP EXCHANGE PROTEIN 1-RELATED"/>
    <property type="match status" value="1"/>
</dbReference>
<evidence type="ECO:0000313" key="8">
    <source>
        <dbReference type="Proteomes" id="UP000242287"/>
    </source>
</evidence>
<feature type="domain" description="CNH" evidence="6">
    <location>
        <begin position="887"/>
        <end position="1188"/>
    </location>
</feature>
<evidence type="ECO:0000256" key="1">
    <source>
        <dbReference type="ARBA" id="ARBA00022553"/>
    </source>
</evidence>
<evidence type="ECO:0000259" key="4">
    <source>
        <dbReference type="PROSITE" id="PS50003"/>
    </source>
</evidence>
<dbReference type="Pfam" id="PF00780">
    <property type="entry name" value="CNH"/>
    <property type="match status" value="1"/>
</dbReference>
<sequence length="1278" mass="145786">MRAGSISTDSAFFEPGPSGLSESYEPDIDNILIHVGRFPNDPPLDYEDDHSEIISDDTNDPLQFVNWALLSHIAVRLRDKVPRGTHVKGSIPYPRAFTGKDIVSTIQYQIQRELVVNLGGSGGDRRAALQVARSLQSQLFFYEVEWNSHTLQDGVEDVYMFMDDQEGDDAPIEREELPTGVVTYLTKCYSPDCGGASCYSYGCPRKMNSLLLQLPDPFESSPGPSKESWSDRVPVEIIRSLPQYEIKRQTIIHTLISKEEQYIRDLDLVETVFIKPLKKANPPVISHLDLEEFLDEVFGNILDLRECNRRLLEVLYVRQREQGPVIERIGDVFLDAATEFRIAYPKYVGHHPIAERRVKEEVERNPDFRLFIERCSRQRSPRSIEGSRMLDLRHYLNRPAEHLQKYPVLLEAILHETHKSNPDRDFLQEATAAIKNLQQVAQLRTFQSAMGKGFTGKWEWNDLVSREMIKGLTKEEIKRQSVIFELIKGEMAYVRDLEVIETLFVQHLRGAEPPIIENDRLDKFIQDVFCNFLELHAHHRRLLDKLHEIQREEHPRIRSITAALFDAALNFREAYMEYIPNYPIAAYRIDDEMVRNHRFRRFVDTCARHPDAGRLDLKNFINRPIPRLLRYELLLKSILDETPPMHEDREAVPQVIEVIKALGRETEPGVQSARQKVDLWSYNSSLVFKPGEYIDMDLLNEQRSLLHAAKLLRQPEGSLTTWTELFVLLFDNYCTAFMVMTKTREKDGMVKHHVTKRPIPLDLLALYNFSDSPQQRVTGILRNLRGGGATTEVAVLTSDREGTGSESRVVYPMTLIHTGRMGSTLMLYADSAAVREEWRQKLEEALGLRKVVQESNKVFEIDTLSADTFFMPPAIMGQPQNLIQSFTGKVTCSVPFTTPDGRILVAIGCTEGVWMGFRRDPRSMQRVLHIKKVTQCEMLDDFGVFLTLFAYHIEALVPTNLDSSQQLHKMNAVVHKEVQFFRSGKLNGRTLVVFAKKDGSNTHFYAVEPVFDKINDRSRPPSGIASRLLGSKTNWFRDYRKFVHTCEAYDVVFLKAKLGVLCSRGFEILDSSECSSVNIPVTDDPRSSYIAKRCASCRPIGMFRSAENEFLLCYDEFGVYVNKRGVPNRLSTGTIEWEGKADRVALHPPYILLFDPHFIEIRHIKTGRLVQIIQGSGDVRCLWNSLGPDSSAAIIPSGGTEEHMVQEPRVHAAMSIQDTGIHPNGRPKPVSQHIFELTPTIPLYLPGSLASPSTATYFPQSYSPPHSPPLRANHSLRG</sequence>
<dbReference type="SUPFAM" id="SSF50729">
    <property type="entry name" value="PH domain-like"/>
    <property type="match status" value="1"/>
</dbReference>
<dbReference type="InterPro" id="IPR000219">
    <property type="entry name" value="DH_dom"/>
</dbReference>
<dbReference type="AlphaFoldDB" id="A0A2A9NRK5"/>
<dbReference type="Pfam" id="PF00621">
    <property type="entry name" value="RhoGEF"/>
    <property type="match status" value="2"/>
</dbReference>
<dbReference type="InterPro" id="IPR001180">
    <property type="entry name" value="CNH_dom"/>
</dbReference>
<keyword evidence="2" id="KW-0344">Guanine-nucleotide releasing factor</keyword>
<keyword evidence="8" id="KW-1185">Reference proteome</keyword>
<dbReference type="STRING" id="703135.A0A2A9NRK5"/>
<keyword evidence="1" id="KW-0597">Phosphoprotein</keyword>
<dbReference type="InterPro" id="IPR052233">
    <property type="entry name" value="Rho-type_GEFs"/>
</dbReference>
<dbReference type="InterPro" id="IPR035899">
    <property type="entry name" value="DBL_dom_sf"/>
</dbReference>
<proteinExistence type="predicted"/>
<dbReference type="Pfam" id="PF15405">
    <property type="entry name" value="PH_5"/>
    <property type="match status" value="1"/>
</dbReference>
<evidence type="ECO:0000256" key="2">
    <source>
        <dbReference type="ARBA" id="ARBA00022658"/>
    </source>
</evidence>
<evidence type="ECO:0000259" key="6">
    <source>
        <dbReference type="PROSITE" id="PS50219"/>
    </source>
</evidence>
<dbReference type="Gene3D" id="1.20.900.10">
    <property type="entry name" value="Dbl homology (DH) domain"/>
    <property type="match status" value="2"/>
</dbReference>
<evidence type="ECO:0000313" key="7">
    <source>
        <dbReference type="EMBL" id="PFH50303.1"/>
    </source>
</evidence>
<dbReference type="Proteomes" id="UP000242287">
    <property type="component" value="Unassembled WGS sequence"/>
</dbReference>
<dbReference type="PANTHER" id="PTHR46572:SF1">
    <property type="entry name" value="RHO1 GUANINE NUCLEOTIDE EXCHANGE FACTOR TUS1"/>
    <property type="match status" value="1"/>
</dbReference>
<dbReference type="InterPro" id="IPR000591">
    <property type="entry name" value="DEP_dom"/>
</dbReference>
<feature type="domain" description="PH" evidence="4">
    <location>
        <begin position="704"/>
        <end position="847"/>
    </location>
</feature>
<dbReference type="PROSITE" id="PS50003">
    <property type="entry name" value="PH_DOMAIN"/>
    <property type="match status" value="1"/>
</dbReference>
<dbReference type="OrthoDB" id="2272012at2759"/>
<organism evidence="7 8">
    <name type="scientific">Amanita thiersii Skay4041</name>
    <dbReference type="NCBI Taxonomy" id="703135"/>
    <lineage>
        <taxon>Eukaryota</taxon>
        <taxon>Fungi</taxon>
        <taxon>Dikarya</taxon>
        <taxon>Basidiomycota</taxon>
        <taxon>Agaricomycotina</taxon>
        <taxon>Agaricomycetes</taxon>
        <taxon>Agaricomycetidae</taxon>
        <taxon>Agaricales</taxon>
        <taxon>Pluteineae</taxon>
        <taxon>Amanitaceae</taxon>
        <taxon>Amanita</taxon>
    </lineage>
</organism>
<dbReference type="SMART" id="SM00036">
    <property type="entry name" value="CNH"/>
    <property type="match status" value="1"/>
</dbReference>
<dbReference type="InterPro" id="IPR041675">
    <property type="entry name" value="PH_5"/>
</dbReference>
<dbReference type="SMART" id="SM00049">
    <property type="entry name" value="DEP"/>
    <property type="match status" value="1"/>
</dbReference>